<dbReference type="InterPro" id="IPR017907">
    <property type="entry name" value="Znf_RING_CS"/>
</dbReference>
<evidence type="ECO:0000259" key="8">
    <source>
        <dbReference type="PROSITE" id="PS50089"/>
    </source>
</evidence>
<reference evidence="9 10" key="1">
    <citation type="submission" date="2022-05" db="EMBL/GenBank/DDBJ databases">
        <authorList>
            <consortium name="Genoscope - CEA"/>
            <person name="William W."/>
        </authorList>
    </citation>
    <scope>NUCLEOTIDE SEQUENCE [LARGE SCALE GENOMIC DNA]</scope>
</reference>
<dbReference type="PROSITE" id="PS00518">
    <property type="entry name" value="ZF_RING_1"/>
    <property type="match status" value="1"/>
</dbReference>
<dbReference type="CDD" id="cd17083">
    <property type="entry name" value="RAWUL_PCGF3"/>
    <property type="match status" value="1"/>
</dbReference>
<keyword evidence="10" id="KW-1185">Reference proteome</keyword>
<evidence type="ECO:0000256" key="4">
    <source>
        <dbReference type="ARBA" id="ARBA00022833"/>
    </source>
</evidence>
<evidence type="ECO:0000313" key="9">
    <source>
        <dbReference type="EMBL" id="CAH3025772.1"/>
    </source>
</evidence>
<feature type="region of interest" description="Disordered" evidence="7">
    <location>
        <begin position="118"/>
        <end position="143"/>
    </location>
</feature>
<dbReference type="PANTHER" id="PTHR45893">
    <property type="entry name" value="POLYCOMB GROUP RING FINGER PROTEIN"/>
    <property type="match status" value="1"/>
</dbReference>
<evidence type="ECO:0000256" key="3">
    <source>
        <dbReference type="ARBA" id="ARBA00022771"/>
    </source>
</evidence>
<evidence type="ECO:0000313" key="10">
    <source>
        <dbReference type="Proteomes" id="UP001159427"/>
    </source>
</evidence>
<comment type="subcellular location">
    <subcellularLocation>
        <location evidence="1">Nucleus</location>
    </subcellularLocation>
</comment>
<dbReference type="InterPro" id="IPR013083">
    <property type="entry name" value="Znf_RING/FYVE/PHD"/>
</dbReference>
<dbReference type="SMART" id="SM00184">
    <property type="entry name" value="RING"/>
    <property type="match status" value="1"/>
</dbReference>
<keyword evidence="2" id="KW-0479">Metal-binding</keyword>
<accession>A0ABN8MD63</accession>
<evidence type="ECO:0000256" key="7">
    <source>
        <dbReference type="SAM" id="MobiDB-lite"/>
    </source>
</evidence>
<dbReference type="InterPro" id="IPR001841">
    <property type="entry name" value="Znf_RING"/>
</dbReference>
<dbReference type="SUPFAM" id="SSF57850">
    <property type="entry name" value="RING/U-box"/>
    <property type="match status" value="1"/>
</dbReference>
<dbReference type="Gene3D" id="3.10.20.90">
    <property type="entry name" value="Phosphatidylinositol 3-kinase Catalytic Subunit, Chain A, domain 1"/>
    <property type="match status" value="1"/>
</dbReference>
<dbReference type="Pfam" id="PF13923">
    <property type="entry name" value="zf-C3HC4_2"/>
    <property type="match status" value="1"/>
</dbReference>
<keyword evidence="3 6" id="KW-0863">Zinc-finger</keyword>
<evidence type="ECO:0000256" key="5">
    <source>
        <dbReference type="ARBA" id="ARBA00023242"/>
    </source>
</evidence>
<dbReference type="Gene3D" id="3.30.40.10">
    <property type="entry name" value="Zinc/RING finger domain, C3HC4 (zinc finger)"/>
    <property type="match status" value="1"/>
</dbReference>
<dbReference type="Pfam" id="PF16207">
    <property type="entry name" value="RAWUL"/>
    <property type="match status" value="1"/>
</dbReference>
<keyword evidence="5" id="KW-0539">Nucleus</keyword>
<gene>
    <name evidence="9" type="ORF">PEVE_00027130</name>
</gene>
<dbReference type="InterPro" id="IPR032443">
    <property type="entry name" value="RAWUL"/>
</dbReference>
<evidence type="ECO:0000256" key="6">
    <source>
        <dbReference type="PROSITE-ProRule" id="PRU00175"/>
    </source>
</evidence>
<dbReference type="InterPro" id="IPR051507">
    <property type="entry name" value="PcG_RING_finger"/>
</dbReference>
<organism evidence="9 10">
    <name type="scientific">Porites evermanni</name>
    <dbReference type="NCBI Taxonomy" id="104178"/>
    <lineage>
        <taxon>Eukaryota</taxon>
        <taxon>Metazoa</taxon>
        <taxon>Cnidaria</taxon>
        <taxon>Anthozoa</taxon>
        <taxon>Hexacorallia</taxon>
        <taxon>Scleractinia</taxon>
        <taxon>Fungiina</taxon>
        <taxon>Poritidae</taxon>
        <taxon>Porites</taxon>
    </lineage>
</organism>
<feature type="compositionally biased region" description="Low complexity" evidence="7">
    <location>
        <begin position="122"/>
        <end position="132"/>
    </location>
</feature>
<keyword evidence="4" id="KW-0862">Zinc</keyword>
<proteinExistence type="predicted"/>
<dbReference type="PROSITE" id="PS50089">
    <property type="entry name" value="ZF_RING_2"/>
    <property type="match status" value="1"/>
</dbReference>
<sequence length="240" mass="27983">MYRTVQLRELNTFITCGICDGYLIDATTITECLHTFCRSCIVKRLQEDNVCPTCKIVIHHSYPMNYISSDRTMQEIVYKLVPGLQERELQRQKEFEVAMFMYRTGEQQNAFNAMNSTKTIANNTSPSSSNTSNEKEEENQDYHRGDEQVAICMECYRANGKYALKPLTRKYLRLSSQATVLHLKKFLAKKLSLKDHKDVDILCNEEILGKDHTLKFICVTRWRFKGCPLLLHYRPSLKLF</sequence>
<evidence type="ECO:0000256" key="2">
    <source>
        <dbReference type="ARBA" id="ARBA00022723"/>
    </source>
</evidence>
<dbReference type="EMBL" id="CALNXI010000370">
    <property type="protein sequence ID" value="CAH3025772.1"/>
    <property type="molecule type" value="Genomic_DNA"/>
</dbReference>
<name>A0ABN8MD63_9CNID</name>
<protein>
    <recommendedName>
        <fullName evidence="8">RING-type domain-containing protein</fullName>
    </recommendedName>
</protein>
<comment type="caution">
    <text evidence="9">The sequence shown here is derived from an EMBL/GenBank/DDBJ whole genome shotgun (WGS) entry which is preliminary data.</text>
</comment>
<evidence type="ECO:0000256" key="1">
    <source>
        <dbReference type="ARBA" id="ARBA00004123"/>
    </source>
</evidence>
<dbReference type="Proteomes" id="UP001159427">
    <property type="component" value="Unassembled WGS sequence"/>
</dbReference>
<feature type="domain" description="RING-type" evidence="8">
    <location>
        <begin position="16"/>
        <end position="55"/>
    </location>
</feature>